<organism evidence="2 3">
    <name type="scientific">Acinetobacter baylyi (strain ATCC 33305 / BD413 / ADP1)</name>
    <dbReference type="NCBI Taxonomy" id="62977"/>
    <lineage>
        <taxon>Bacteria</taxon>
        <taxon>Pseudomonadati</taxon>
        <taxon>Pseudomonadota</taxon>
        <taxon>Gammaproteobacteria</taxon>
        <taxon>Moraxellales</taxon>
        <taxon>Moraxellaceae</taxon>
        <taxon>Acinetobacter</taxon>
    </lineage>
</organism>
<dbReference type="SUPFAM" id="SSF47413">
    <property type="entry name" value="lambda repressor-like DNA-binding domains"/>
    <property type="match status" value="1"/>
</dbReference>
<reference evidence="2 3" key="1">
    <citation type="journal article" date="2004" name="Nucleic Acids Res.">
        <title>Unique features revealed by the genome sequence of Acinetobacter sp. ADP1, a versatile and naturally transformation competent bacterium.</title>
        <authorList>
            <person name="Barbe V."/>
            <person name="Vallenet D."/>
            <person name="Fonknechten N."/>
            <person name="Kreimeyer A."/>
            <person name="Oztas S."/>
            <person name="Labarre L."/>
            <person name="Cruveiller S."/>
            <person name="Robert C."/>
            <person name="Duprat S."/>
            <person name="Wincker P."/>
            <person name="Ornston L.N."/>
            <person name="Weissenbach J."/>
            <person name="Marliere P."/>
            <person name="Cohen G.N."/>
            <person name="Medigue C."/>
        </authorList>
    </citation>
    <scope>NUCLEOTIDE SEQUENCE [LARGE SCALE GENOMIC DNA]</scope>
    <source>
        <strain evidence="3">ATCC 33305 / BD413 / ADP1</strain>
    </source>
</reference>
<dbReference type="OrthoDB" id="6240846at2"/>
<dbReference type="SMART" id="SM00530">
    <property type="entry name" value="HTH_XRE"/>
    <property type="match status" value="1"/>
</dbReference>
<dbReference type="InterPro" id="IPR010982">
    <property type="entry name" value="Lambda_DNA-bd_dom_sf"/>
</dbReference>
<dbReference type="EMBL" id="CR543861">
    <property type="protein sequence ID" value="CAG68637.1"/>
    <property type="molecule type" value="Genomic_DNA"/>
</dbReference>
<dbReference type="PROSITE" id="PS50943">
    <property type="entry name" value="HTH_CROC1"/>
    <property type="match status" value="1"/>
</dbReference>
<proteinExistence type="predicted"/>
<dbReference type="Pfam" id="PF01381">
    <property type="entry name" value="HTH_3"/>
    <property type="match status" value="1"/>
</dbReference>
<evidence type="ECO:0000313" key="3">
    <source>
        <dbReference type="Proteomes" id="UP000000430"/>
    </source>
</evidence>
<dbReference type="AlphaFoldDB" id="Q6FBC6"/>
<dbReference type="Proteomes" id="UP000000430">
    <property type="component" value="Chromosome"/>
</dbReference>
<gene>
    <name evidence="2" type="ordered locus">ACIAD1802</name>
</gene>
<dbReference type="InterPro" id="IPR001387">
    <property type="entry name" value="Cro/C1-type_HTH"/>
</dbReference>
<dbReference type="Gene3D" id="1.10.260.40">
    <property type="entry name" value="lambda repressor-like DNA-binding domains"/>
    <property type="match status" value="1"/>
</dbReference>
<feature type="domain" description="HTH cro/C1-type" evidence="1">
    <location>
        <begin position="44"/>
        <end position="91"/>
    </location>
</feature>
<dbReference type="GO" id="GO:0003677">
    <property type="term" value="F:DNA binding"/>
    <property type="evidence" value="ECO:0007669"/>
    <property type="project" value="InterPro"/>
</dbReference>
<name>Q6FBC6_ACIAD</name>
<protein>
    <submittedName>
        <fullName evidence="2">Putative transcriptional regulator</fullName>
    </submittedName>
</protein>
<evidence type="ECO:0000259" key="1">
    <source>
        <dbReference type="PROSITE" id="PS50943"/>
    </source>
</evidence>
<evidence type="ECO:0000313" key="2">
    <source>
        <dbReference type="EMBL" id="CAG68637.1"/>
    </source>
</evidence>
<dbReference type="KEGG" id="aci:ACIAD1802"/>
<dbReference type="BioCyc" id="ASP62977:ACIAD_RS08310-MONOMER"/>
<accession>Q6FBC6</accession>
<dbReference type="STRING" id="202950.GCA_001485005_03218"/>
<sequence length="109" mass="12283">MGTSMNKGTQNQDRQQVLIDLYQQYLLSEITLGQLLTHLRKNILGLSQEQYATLVGISRRTLTDIEQDKGKLTQSVLDKVFKPLGLKAGLVPTHQHIVRKIIKSVDDKA</sequence>
<dbReference type="CDD" id="cd00093">
    <property type="entry name" value="HTH_XRE"/>
    <property type="match status" value="1"/>
</dbReference>
<dbReference type="eggNOG" id="COG1396">
    <property type="taxonomic scope" value="Bacteria"/>
</dbReference>
<dbReference type="HOGENOM" id="CLU_141638_1_0_6"/>